<dbReference type="AlphaFoldDB" id="S2KRK4"/>
<dbReference type="Proteomes" id="UP000014463">
    <property type="component" value="Unassembled WGS sequence"/>
</dbReference>
<evidence type="ECO:0000313" key="2">
    <source>
        <dbReference type="EMBL" id="EPC03128.1"/>
    </source>
</evidence>
<dbReference type="InterPro" id="IPR025391">
    <property type="entry name" value="DUF4123"/>
</dbReference>
<dbReference type="EMBL" id="ASTJ01000022">
    <property type="protein sequence ID" value="EPC03128.1"/>
    <property type="molecule type" value="Genomic_DNA"/>
</dbReference>
<dbReference type="STRING" id="1121939.L861_22730"/>
<keyword evidence="3" id="KW-1185">Reference proteome</keyword>
<protein>
    <recommendedName>
        <fullName evidence="1">DUF4123 domain-containing protein</fullName>
    </recommendedName>
</protein>
<reference evidence="2 3" key="1">
    <citation type="journal article" date="2013" name="Genome Announc.">
        <title>Draft genome sequence of the moderately halophilic gammaproteobacterium Halomonas anticariensis FP35.</title>
        <authorList>
            <person name="Tahrioui A."/>
            <person name="Quesada E."/>
            <person name="Llamas I."/>
        </authorList>
    </citation>
    <scope>NUCLEOTIDE SEQUENCE [LARGE SCALE GENOMIC DNA]</scope>
    <source>
        <strain evidence="3">DSM 16096 / CECT 5854 / LMG 22089 / FP35</strain>
    </source>
</reference>
<dbReference type="Pfam" id="PF13503">
    <property type="entry name" value="DUF4123"/>
    <property type="match status" value="1"/>
</dbReference>
<sequence>MDMSTILGRLQDARPSDESLFVLLDGALFPAMQSIYEYETSPQACPIYYGTRHETSLEVSPCLYEPRSESKIWECSENWRDKVVIFTSRYSFFDVLRHVQSLISVSLSSGQLAYWRFYSPSWLASVMEVFEKEDLKNFTGPINQWAAYTGNGWKLYRPPVSEDPIHSRDEGWLHLSDAYIETWKNGKRKSFIRQIEERADEELGELSAESPLRDDISNLFDFAKGHGFQRASELERFIFLCLKYPDVMNSAEYRVIIEDIGRPPMERLDKLESALFGIREEESA</sequence>
<proteinExistence type="predicted"/>
<comment type="caution">
    <text evidence="2">The sequence shown here is derived from an EMBL/GenBank/DDBJ whole genome shotgun (WGS) entry which is preliminary data.</text>
</comment>
<organism evidence="2 3">
    <name type="scientific">Litchfieldella anticariensis (strain DSM 16096 / CECT 5854 / CIP 108499 / LMG 22089 / FP35)</name>
    <name type="common">Halomonas anticariensis</name>
    <dbReference type="NCBI Taxonomy" id="1121939"/>
    <lineage>
        <taxon>Bacteria</taxon>
        <taxon>Pseudomonadati</taxon>
        <taxon>Pseudomonadota</taxon>
        <taxon>Gammaproteobacteria</taxon>
        <taxon>Oceanospirillales</taxon>
        <taxon>Halomonadaceae</taxon>
        <taxon>Litchfieldella</taxon>
    </lineage>
</organism>
<accession>S2KRK4</accession>
<dbReference type="eggNOG" id="ENOG5032SUZ">
    <property type="taxonomic scope" value="Bacteria"/>
</dbReference>
<evidence type="ECO:0000259" key="1">
    <source>
        <dbReference type="Pfam" id="PF13503"/>
    </source>
</evidence>
<name>S2KRK4_LITA3</name>
<evidence type="ECO:0000313" key="3">
    <source>
        <dbReference type="Proteomes" id="UP000014463"/>
    </source>
</evidence>
<feature type="domain" description="DUF4123" evidence="1">
    <location>
        <begin position="20"/>
        <end position="135"/>
    </location>
</feature>
<gene>
    <name evidence="2" type="ORF">L861_22730</name>
</gene>